<evidence type="ECO:0000313" key="1">
    <source>
        <dbReference type="EMBL" id="QPZ38443.1"/>
    </source>
</evidence>
<reference evidence="1 2" key="1">
    <citation type="submission" date="2020-12" db="EMBL/GenBank/DDBJ databases">
        <title>Microbacterium sp. HY060.</title>
        <authorList>
            <person name="Zhou J."/>
        </authorList>
    </citation>
    <scope>NUCLEOTIDE SEQUENCE [LARGE SCALE GENOMIC DNA]</scope>
    <source>
        <strain evidence="1 2">HY60</strain>
    </source>
</reference>
<dbReference type="RefSeq" id="WP_166986468.1">
    <property type="nucleotide sequence ID" value="NZ_CP061169.1"/>
</dbReference>
<dbReference type="EMBL" id="CP061169">
    <property type="protein sequence ID" value="QPZ38443.1"/>
    <property type="molecule type" value="Genomic_DNA"/>
</dbReference>
<sequence length="60" mass="6690">MPRLPSTVAIRVTRDIGLLLIDRHKLDIGHSTDLLEPPFAPGLVRVRLVAADSCYFTAYK</sequence>
<accession>A0ABX6YI24</accession>
<proteinExistence type="predicted"/>
<evidence type="ECO:0000313" key="2">
    <source>
        <dbReference type="Proteomes" id="UP000662814"/>
    </source>
</evidence>
<protein>
    <submittedName>
        <fullName evidence="1">Uncharacterized protein</fullName>
    </submittedName>
</protein>
<name>A0ABX6YI24_9MICO</name>
<dbReference type="Proteomes" id="UP000662814">
    <property type="component" value="Chromosome"/>
</dbReference>
<keyword evidence="2" id="KW-1185">Reference proteome</keyword>
<gene>
    <name evidence="1" type="ORF">HCR76_16935</name>
</gene>
<organism evidence="1 2">
    <name type="scientific">Paramicrobacterium chengjingii</name>
    <dbReference type="NCBI Taxonomy" id="2769067"/>
    <lineage>
        <taxon>Bacteria</taxon>
        <taxon>Bacillati</taxon>
        <taxon>Actinomycetota</taxon>
        <taxon>Actinomycetes</taxon>
        <taxon>Micrococcales</taxon>
        <taxon>Microbacteriaceae</taxon>
        <taxon>Paramicrobacterium</taxon>
    </lineage>
</organism>